<protein>
    <recommendedName>
        <fullName evidence="1">Glycan binding protein Y3-like domain-containing protein</fullName>
    </recommendedName>
</protein>
<feature type="domain" description="Glycan binding protein Y3-like" evidence="1">
    <location>
        <begin position="22"/>
        <end position="116"/>
    </location>
</feature>
<proteinExistence type="predicted"/>
<evidence type="ECO:0000259" key="1">
    <source>
        <dbReference type="Pfam" id="PF22803"/>
    </source>
</evidence>
<evidence type="ECO:0000313" key="2">
    <source>
        <dbReference type="EMBL" id="PPQ94111.1"/>
    </source>
</evidence>
<comment type="caution">
    <text evidence="2">The sequence shown here is derived from an EMBL/GenBank/DDBJ whole genome shotgun (WGS) entry which is preliminary data.</text>
</comment>
<keyword evidence="3" id="KW-1185">Reference proteome</keyword>
<gene>
    <name evidence="2" type="ORF">CVT25_009262</name>
</gene>
<reference evidence="2 3" key="1">
    <citation type="journal article" date="2018" name="Evol. Lett.">
        <title>Horizontal gene cluster transfer increased hallucinogenic mushroom diversity.</title>
        <authorList>
            <person name="Reynolds H.T."/>
            <person name="Vijayakumar V."/>
            <person name="Gluck-Thaler E."/>
            <person name="Korotkin H.B."/>
            <person name="Matheny P.B."/>
            <person name="Slot J.C."/>
        </authorList>
    </citation>
    <scope>NUCLEOTIDE SEQUENCE [LARGE SCALE GENOMIC DNA]</scope>
    <source>
        <strain evidence="2 3">2631</strain>
    </source>
</reference>
<sequence>MAQKTFGQISCEISHSALAAFNCASLIQPFCDHLTSSAVKFNGDDELFRCFFNSTTNGTCILRIAASSTAPAGQISDDSTCSDTLFAISGQCPKGGFGSLPGATMSYAINAIAGGCNMLIAPP</sequence>
<organism evidence="2 3">
    <name type="scientific">Psilocybe cyanescens</name>
    <dbReference type="NCBI Taxonomy" id="93625"/>
    <lineage>
        <taxon>Eukaryota</taxon>
        <taxon>Fungi</taxon>
        <taxon>Dikarya</taxon>
        <taxon>Basidiomycota</taxon>
        <taxon>Agaricomycotina</taxon>
        <taxon>Agaricomycetes</taxon>
        <taxon>Agaricomycetidae</taxon>
        <taxon>Agaricales</taxon>
        <taxon>Agaricineae</taxon>
        <taxon>Strophariaceae</taxon>
        <taxon>Psilocybe</taxon>
    </lineage>
</organism>
<accession>A0A409XTT7</accession>
<evidence type="ECO:0000313" key="3">
    <source>
        <dbReference type="Proteomes" id="UP000283269"/>
    </source>
</evidence>
<dbReference type="Proteomes" id="UP000283269">
    <property type="component" value="Unassembled WGS sequence"/>
</dbReference>
<dbReference type="InParanoid" id="A0A409XTT7"/>
<name>A0A409XTT7_PSICY</name>
<dbReference type="AlphaFoldDB" id="A0A409XTT7"/>
<dbReference type="InterPro" id="IPR054443">
    <property type="entry name" value="Y3-like_dom"/>
</dbReference>
<dbReference type="Pfam" id="PF22803">
    <property type="entry name" value="GBD_Y3"/>
    <property type="match status" value="1"/>
</dbReference>
<dbReference type="EMBL" id="NHYD01000466">
    <property type="protein sequence ID" value="PPQ94111.1"/>
    <property type="molecule type" value="Genomic_DNA"/>
</dbReference>